<reference evidence="1 2" key="1">
    <citation type="submission" date="2020-10" db="EMBL/GenBank/DDBJ databases">
        <title>Sequencing the genomes of 1000 actinobacteria strains.</title>
        <authorList>
            <person name="Klenk H.-P."/>
        </authorList>
    </citation>
    <scope>NUCLEOTIDE SEQUENCE [LARGE SCALE GENOMIC DNA]</scope>
    <source>
        <strain evidence="1 2">DSM 43748</strain>
    </source>
</reference>
<dbReference type="Proteomes" id="UP000661607">
    <property type="component" value="Unassembled WGS sequence"/>
</dbReference>
<protein>
    <submittedName>
        <fullName evidence="1">Uncharacterized protein</fullName>
    </submittedName>
</protein>
<dbReference type="EMBL" id="JADBEF010000001">
    <property type="protein sequence ID" value="MBE1565155.1"/>
    <property type="molecule type" value="Genomic_DNA"/>
</dbReference>
<name>A0ABR9KTU1_9ACTN</name>
<evidence type="ECO:0000313" key="1">
    <source>
        <dbReference type="EMBL" id="MBE1565155.1"/>
    </source>
</evidence>
<organism evidence="1 2">
    <name type="scientific">Nonomuraea africana</name>
    <dbReference type="NCBI Taxonomy" id="46171"/>
    <lineage>
        <taxon>Bacteria</taxon>
        <taxon>Bacillati</taxon>
        <taxon>Actinomycetota</taxon>
        <taxon>Actinomycetes</taxon>
        <taxon>Streptosporangiales</taxon>
        <taxon>Streptosporangiaceae</taxon>
        <taxon>Nonomuraea</taxon>
    </lineage>
</organism>
<evidence type="ECO:0000313" key="2">
    <source>
        <dbReference type="Proteomes" id="UP000661607"/>
    </source>
</evidence>
<comment type="caution">
    <text evidence="1">The sequence shown here is derived from an EMBL/GenBank/DDBJ whole genome shotgun (WGS) entry which is preliminary data.</text>
</comment>
<sequence length="79" mass="8523">MHAKPKVHITDVRDRFFMIGRQENVNIGIRRFRPAHALCRYAGPVKAYAEGRCVGAAELDGGPATCVGGAAVTRISASR</sequence>
<accession>A0ABR9KTU1</accession>
<gene>
    <name evidence="1" type="ORF">H4W81_007934</name>
</gene>
<keyword evidence="2" id="KW-1185">Reference proteome</keyword>
<proteinExistence type="predicted"/>